<evidence type="ECO:0000259" key="2">
    <source>
        <dbReference type="Pfam" id="PF20058"/>
    </source>
</evidence>
<dbReference type="Proteomes" id="UP000655410">
    <property type="component" value="Unassembled WGS sequence"/>
</dbReference>
<sequence>MNLHDWIDELCDVLDVDVEVDEGLLLDLARVSAHQVQHTSAPITTFLLGYAAGASDADPSEMEALAAKATALAEQWERPAGAPDPEVDGVEVEVPDDRGVDHSTDVFEDA</sequence>
<comment type="caution">
    <text evidence="3">The sequence shown here is derived from an EMBL/GenBank/DDBJ whole genome shotgun (WGS) entry which is preliminary data.</text>
</comment>
<dbReference type="EMBL" id="BMNI01000003">
    <property type="protein sequence ID" value="GGO88180.1"/>
    <property type="molecule type" value="Genomic_DNA"/>
</dbReference>
<name>A0ABQ2NAZ8_9ACTN</name>
<feature type="domain" description="DUF6457" evidence="2">
    <location>
        <begin position="2"/>
        <end position="78"/>
    </location>
</feature>
<feature type="compositionally biased region" description="Acidic residues" evidence="1">
    <location>
        <begin position="85"/>
        <end position="94"/>
    </location>
</feature>
<dbReference type="Pfam" id="PF20058">
    <property type="entry name" value="DUF6457"/>
    <property type="match status" value="1"/>
</dbReference>
<dbReference type="InterPro" id="IPR045598">
    <property type="entry name" value="DUF6457"/>
</dbReference>
<feature type="region of interest" description="Disordered" evidence="1">
    <location>
        <begin position="78"/>
        <end position="110"/>
    </location>
</feature>
<evidence type="ECO:0000313" key="3">
    <source>
        <dbReference type="EMBL" id="GGO88180.1"/>
    </source>
</evidence>
<proteinExistence type="predicted"/>
<organism evidence="3 4">
    <name type="scientific">Nocardioides phosphati</name>
    <dbReference type="NCBI Taxonomy" id="1867775"/>
    <lineage>
        <taxon>Bacteria</taxon>
        <taxon>Bacillati</taxon>
        <taxon>Actinomycetota</taxon>
        <taxon>Actinomycetes</taxon>
        <taxon>Propionibacteriales</taxon>
        <taxon>Nocardioidaceae</taxon>
        <taxon>Nocardioides</taxon>
    </lineage>
</organism>
<dbReference type="RefSeq" id="WP_188783358.1">
    <property type="nucleotide sequence ID" value="NZ_BMNI01000003.1"/>
</dbReference>
<keyword evidence="4" id="KW-1185">Reference proteome</keyword>
<evidence type="ECO:0000256" key="1">
    <source>
        <dbReference type="SAM" id="MobiDB-lite"/>
    </source>
</evidence>
<protein>
    <recommendedName>
        <fullName evidence="2">DUF6457 domain-containing protein</fullName>
    </recommendedName>
</protein>
<evidence type="ECO:0000313" key="4">
    <source>
        <dbReference type="Proteomes" id="UP000655410"/>
    </source>
</evidence>
<feature type="compositionally biased region" description="Basic and acidic residues" evidence="1">
    <location>
        <begin position="95"/>
        <end position="110"/>
    </location>
</feature>
<gene>
    <name evidence="3" type="ORF">GCM10011584_14540</name>
</gene>
<accession>A0ABQ2NAZ8</accession>
<reference evidence="4" key="1">
    <citation type="journal article" date="2019" name="Int. J. Syst. Evol. Microbiol.">
        <title>The Global Catalogue of Microorganisms (GCM) 10K type strain sequencing project: providing services to taxonomists for standard genome sequencing and annotation.</title>
        <authorList>
            <consortium name="The Broad Institute Genomics Platform"/>
            <consortium name="The Broad Institute Genome Sequencing Center for Infectious Disease"/>
            <person name="Wu L."/>
            <person name="Ma J."/>
        </authorList>
    </citation>
    <scope>NUCLEOTIDE SEQUENCE [LARGE SCALE GENOMIC DNA]</scope>
    <source>
        <strain evidence="4">CGMCC 4.7371</strain>
    </source>
</reference>